<comment type="caution">
    <text evidence="3">The sequence shown here is derived from an EMBL/GenBank/DDBJ whole genome shotgun (WGS) entry which is preliminary data.</text>
</comment>
<evidence type="ECO:0000259" key="2">
    <source>
        <dbReference type="Pfam" id="PF13400"/>
    </source>
</evidence>
<dbReference type="EMBL" id="JACHJO010000003">
    <property type="protein sequence ID" value="MBB6119166.1"/>
    <property type="molecule type" value="Genomic_DNA"/>
</dbReference>
<keyword evidence="1" id="KW-1133">Transmembrane helix</keyword>
<sequence length="134" mass="13402">MRDDRGQTTAFVAVLLSAFLLCLGLVFDGGGMLRSRNEAAVLAQEAARAGAQQIDWAAYRAGGDAVGLDPAAAASAAQSFLAASGATGTVSVSGDTVTVTCSVSYSYVLLPMGSTTVGATATARPHTQPTSSSL</sequence>
<accession>A0A841IPH4</accession>
<dbReference type="Proteomes" id="UP000536604">
    <property type="component" value="Unassembled WGS sequence"/>
</dbReference>
<keyword evidence="1" id="KW-0812">Transmembrane</keyword>
<evidence type="ECO:0000256" key="1">
    <source>
        <dbReference type="SAM" id="Phobius"/>
    </source>
</evidence>
<name>A0A841IPH4_9ACTN</name>
<keyword evidence="1" id="KW-0472">Membrane</keyword>
<dbReference type="AlphaFoldDB" id="A0A841IPH4"/>
<protein>
    <submittedName>
        <fullName evidence="3">Flp pilus assembly protein TadG</fullName>
    </submittedName>
</protein>
<dbReference type="RefSeq" id="WP_184288474.1">
    <property type="nucleotide sequence ID" value="NZ_JACHJO010000003.1"/>
</dbReference>
<feature type="domain" description="Putative Flp pilus-assembly TadG-like N-terminal" evidence="2">
    <location>
        <begin position="6"/>
        <end position="53"/>
    </location>
</feature>
<feature type="transmembrane region" description="Helical" evidence="1">
    <location>
        <begin position="6"/>
        <end position="27"/>
    </location>
</feature>
<dbReference type="InterPro" id="IPR028087">
    <property type="entry name" value="Tad_N"/>
</dbReference>
<dbReference type="Pfam" id="PF13400">
    <property type="entry name" value="Tad"/>
    <property type="match status" value="1"/>
</dbReference>
<gene>
    <name evidence="3" type="ORF">FHS13_001101</name>
</gene>
<evidence type="ECO:0000313" key="4">
    <source>
        <dbReference type="Proteomes" id="UP000536604"/>
    </source>
</evidence>
<reference evidence="3 4" key="1">
    <citation type="submission" date="2020-08" db="EMBL/GenBank/DDBJ databases">
        <title>Genomic Encyclopedia of Type Strains, Phase III (KMG-III): the genomes of soil and plant-associated and newly described type strains.</title>
        <authorList>
            <person name="Whitman W."/>
        </authorList>
    </citation>
    <scope>NUCLEOTIDE SEQUENCE [LARGE SCALE GENOMIC DNA]</scope>
    <source>
        <strain evidence="3 4">CECT 8712</strain>
    </source>
</reference>
<organism evidence="3 4">
    <name type="scientific">Nocardiopsis algeriensis</name>
    <dbReference type="NCBI Taxonomy" id="1478215"/>
    <lineage>
        <taxon>Bacteria</taxon>
        <taxon>Bacillati</taxon>
        <taxon>Actinomycetota</taxon>
        <taxon>Actinomycetes</taxon>
        <taxon>Streptosporangiales</taxon>
        <taxon>Nocardiopsidaceae</taxon>
        <taxon>Nocardiopsis</taxon>
    </lineage>
</organism>
<proteinExistence type="predicted"/>
<evidence type="ECO:0000313" key="3">
    <source>
        <dbReference type="EMBL" id="MBB6119166.1"/>
    </source>
</evidence>
<keyword evidence="4" id="KW-1185">Reference proteome</keyword>